<dbReference type="SMART" id="SM01017">
    <property type="entry name" value="Arrestin_C"/>
    <property type="match status" value="1"/>
</dbReference>
<dbReference type="InterPro" id="IPR011022">
    <property type="entry name" value="Arrestin_C-like"/>
</dbReference>
<dbReference type="SUPFAM" id="SSF81296">
    <property type="entry name" value="E set domains"/>
    <property type="match status" value="2"/>
</dbReference>
<dbReference type="GO" id="GO:0015031">
    <property type="term" value="P:protein transport"/>
    <property type="evidence" value="ECO:0007669"/>
    <property type="project" value="TreeGrafter"/>
</dbReference>
<dbReference type="EMBL" id="JNBS01001151">
    <property type="protein sequence ID" value="OQS02327.1"/>
    <property type="molecule type" value="Genomic_DNA"/>
</dbReference>
<dbReference type="Gene3D" id="2.60.40.640">
    <property type="match status" value="2"/>
</dbReference>
<dbReference type="InterPro" id="IPR050357">
    <property type="entry name" value="Arrestin_domain-protein"/>
</dbReference>
<proteinExistence type="predicted"/>
<dbReference type="AlphaFoldDB" id="A0A1V9ZWE4"/>
<keyword evidence="3" id="KW-1185">Reference proteome</keyword>
<name>A0A1V9ZWE4_9STRA</name>
<dbReference type="Proteomes" id="UP000243217">
    <property type="component" value="Unassembled WGS sequence"/>
</dbReference>
<comment type="caution">
    <text evidence="2">The sequence shown here is derived from an EMBL/GenBank/DDBJ whole genome shotgun (WGS) entry which is preliminary data.</text>
</comment>
<sequence length="316" mass="35304">MGFLSKMFGLGGKGTIDVIVDKPYYISGELVAGSLLVQVFEPIDCNEVVIIVSGNEVVRWPASNSRYEDLSDYIREDEFLQEKVLIKLILFNVQQQIPPGNYVYPFEYILPNDLPGSFDNKKDNGVVAKITYSITGTLSIDGMLTKDLSKTIPLNVYEQWNGEIASISNEKSVDVKLLELFNKGKCNLRIALDKNVYEPNEIVMIHCNILNQAKKGVKSIQFDLIQTVKANIRTYCTLAKIMCTATFPGTPASSEISQVFSFQLKDDGLYPSTHGQVLTCSYRIEMTCTIPFCPDIILALPITITMPSHVPSELYE</sequence>
<dbReference type="InterPro" id="IPR014756">
    <property type="entry name" value="Ig_E-set"/>
</dbReference>
<organism evidence="2 3">
    <name type="scientific">Thraustotheca clavata</name>
    <dbReference type="NCBI Taxonomy" id="74557"/>
    <lineage>
        <taxon>Eukaryota</taxon>
        <taxon>Sar</taxon>
        <taxon>Stramenopiles</taxon>
        <taxon>Oomycota</taxon>
        <taxon>Saprolegniomycetes</taxon>
        <taxon>Saprolegniales</taxon>
        <taxon>Achlyaceae</taxon>
        <taxon>Thraustotheca</taxon>
    </lineage>
</organism>
<dbReference type="OrthoDB" id="7785529at2759"/>
<feature type="domain" description="Arrestin C-terminal-like" evidence="1">
    <location>
        <begin position="182"/>
        <end position="312"/>
    </location>
</feature>
<protein>
    <recommendedName>
        <fullName evidence="1">Arrestin C-terminal-like domain-containing protein</fullName>
    </recommendedName>
</protein>
<dbReference type="InterPro" id="IPR014752">
    <property type="entry name" value="Arrestin-like_C"/>
</dbReference>
<dbReference type="InterPro" id="IPR011021">
    <property type="entry name" value="Arrestin-like_N"/>
</dbReference>
<evidence type="ECO:0000313" key="2">
    <source>
        <dbReference type="EMBL" id="OQS02327.1"/>
    </source>
</evidence>
<reference evidence="2 3" key="1">
    <citation type="journal article" date="2014" name="Genome Biol. Evol.">
        <title>The secreted proteins of Achlya hypogyna and Thraustotheca clavata identify the ancestral oomycete secretome and reveal gene acquisitions by horizontal gene transfer.</title>
        <authorList>
            <person name="Misner I."/>
            <person name="Blouin N."/>
            <person name="Leonard G."/>
            <person name="Richards T.A."/>
            <person name="Lane C.E."/>
        </authorList>
    </citation>
    <scope>NUCLEOTIDE SEQUENCE [LARGE SCALE GENOMIC DNA]</scope>
    <source>
        <strain evidence="2 3">ATCC 34112</strain>
    </source>
</reference>
<accession>A0A1V9ZWE4</accession>
<dbReference type="STRING" id="74557.A0A1V9ZWE4"/>
<dbReference type="Pfam" id="PF02752">
    <property type="entry name" value="Arrestin_C"/>
    <property type="match status" value="1"/>
</dbReference>
<dbReference type="PANTHER" id="PTHR11188">
    <property type="entry name" value="ARRESTIN DOMAIN CONTAINING PROTEIN"/>
    <property type="match status" value="1"/>
</dbReference>
<evidence type="ECO:0000313" key="3">
    <source>
        <dbReference type="Proteomes" id="UP000243217"/>
    </source>
</evidence>
<dbReference type="PANTHER" id="PTHR11188:SF17">
    <property type="entry name" value="FI21816P1"/>
    <property type="match status" value="1"/>
</dbReference>
<gene>
    <name evidence="2" type="ORF">THRCLA_05287</name>
</gene>
<evidence type="ECO:0000259" key="1">
    <source>
        <dbReference type="SMART" id="SM01017"/>
    </source>
</evidence>
<dbReference type="Pfam" id="PF00339">
    <property type="entry name" value="Arrestin_N"/>
    <property type="match status" value="1"/>
</dbReference>
<dbReference type="GO" id="GO:0005737">
    <property type="term" value="C:cytoplasm"/>
    <property type="evidence" value="ECO:0007669"/>
    <property type="project" value="TreeGrafter"/>
</dbReference>